<dbReference type="RefSeq" id="WP_118925726.1">
    <property type="nucleotide sequence ID" value="NZ_QXGH01000016.1"/>
</dbReference>
<protein>
    <submittedName>
        <fullName evidence="3">TIGR03943 family protein</fullName>
    </submittedName>
</protein>
<evidence type="ECO:0000313" key="3">
    <source>
        <dbReference type="EMBL" id="RHW26730.1"/>
    </source>
</evidence>
<organism evidence="3 4">
    <name type="scientific">Nocardioides immobilis</name>
    <dbReference type="NCBI Taxonomy" id="2049295"/>
    <lineage>
        <taxon>Bacteria</taxon>
        <taxon>Bacillati</taxon>
        <taxon>Actinomycetota</taxon>
        <taxon>Actinomycetes</taxon>
        <taxon>Propionibacteriales</taxon>
        <taxon>Nocardioidaceae</taxon>
        <taxon>Nocardioides</taxon>
    </lineage>
</organism>
<dbReference type="InterPro" id="IPR015402">
    <property type="entry name" value="DUF1980"/>
</dbReference>
<gene>
    <name evidence="3" type="ORF">D0Z08_13320</name>
</gene>
<dbReference type="EMBL" id="QXGH01000016">
    <property type="protein sequence ID" value="RHW26730.1"/>
    <property type="molecule type" value="Genomic_DNA"/>
</dbReference>
<accession>A0A417Y233</accession>
<feature type="transmembrane region" description="Helical" evidence="1">
    <location>
        <begin position="71"/>
        <end position="95"/>
    </location>
</feature>
<name>A0A417Y233_9ACTN</name>
<keyword evidence="1" id="KW-0472">Membrane</keyword>
<dbReference type="NCBIfam" id="TIGR03943">
    <property type="entry name" value="TIGR03943 family putative permease subunit"/>
    <property type="match status" value="1"/>
</dbReference>
<dbReference type="Pfam" id="PF21537">
    <property type="entry name" value="DUF1980_C"/>
    <property type="match status" value="1"/>
</dbReference>
<evidence type="ECO:0000259" key="2">
    <source>
        <dbReference type="Pfam" id="PF21537"/>
    </source>
</evidence>
<dbReference type="AlphaFoldDB" id="A0A417Y233"/>
<keyword evidence="1" id="KW-0812">Transmembrane</keyword>
<feature type="transmembrane region" description="Helical" evidence="1">
    <location>
        <begin position="40"/>
        <end position="59"/>
    </location>
</feature>
<dbReference type="Proteomes" id="UP000283644">
    <property type="component" value="Unassembled WGS sequence"/>
</dbReference>
<dbReference type="InterPro" id="IPR048447">
    <property type="entry name" value="DUF1980_C"/>
</dbReference>
<sequence length="228" mass="23871">MGDPVNRTARAVILTAIGGVSLRMGATDEYANFVNAWMRWPLVVSGALLLGLAIAAAVTTVSDHDHPAGPVAWLLLLPVVIAFVVQPPALGAYVADRRANDADARRYSEPIRVELDETGENAIPVANFLARAATDDGATLAGVTVRLTGFVSTDKDGGWYVTRLAISCCAADAAAFRVRVQGADAPPVEQGVDVVGTWVEGTGTDAGGTPVIAADEVTYVDQPKRPYE</sequence>
<dbReference type="OrthoDB" id="359029at2"/>
<proteinExistence type="predicted"/>
<keyword evidence="4" id="KW-1185">Reference proteome</keyword>
<feature type="domain" description="DUF1980" evidence="2">
    <location>
        <begin position="141"/>
        <end position="227"/>
    </location>
</feature>
<keyword evidence="1" id="KW-1133">Transmembrane helix</keyword>
<evidence type="ECO:0000256" key="1">
    <source>
        <dbReference type="SAM" id="Phobius"/>
    </source>
</evidence>
<comment type="caution">
    <text evidence="3">The sequence shown here is derived from an EMBL/GenBank/DDBJ whole genome shotgun (WGS) entry which is preliminary data.</text>
</comment>
<reference evidence="3 4" key="1">
    <citation type="submission" date="2018-09" db="EMBL/GenBank/DDBJ databases">
        <title>Genome sequencing of Nocardioides immobilis CCTCC AB 2017083 for comparison to Nocardioides silvaticus.</title>
        <authorList>
            <person name="Li C."/>
            <person name="Wang G."/>
        </authorList>
    </citation>
    <scope>NUCLEOTIDE SEQUENCE [LARGE SCALE GENOMIC DNA]</scope>
    <source>
        <strain evidence="3 4">CCTCC AB 2017083</strain>
    </source>
</reference>
<evidence type="ECO:0000313" key="4">
    <source>
        <dbReference type="Proteomes" id="UP000283644"/>
    </source>
</evidence>